<comment type="caution">
    <text evidence="2">The sequence shown here is derived from an EMBL/GenBank/DDBJ whole genome shotgun (WGS) entry which is preliminary data.</text>
</comment>
<reference evidence="2" key="1">
    <citation type="submission" date="2018-11" db="EMBL/GenBank/DDBJ databases">
        <authorList>
            <consortium name="Pathogen Informatics"/>
        </authorList>
    </citation>
    <scope>NUCLEOTIDE SEQUENCE</scope>
</reference>
<keyword evidence="3" id="KW-1185">Reference proteome</keyword>
<feature type="region of interest" description="Disordered" evidence="1">
    <location>
        <begin position="55"/>
        <end position="75"/>
    </location>
</feature>
<sequence>MKPGLVSPRAGYHSFACNGCSPSSLSFLLAILAAFRVALSSTSVQMQHLDMNTASQPPRIKQAGTGGKPKRPDDKQRAFHRSALHLVAGLSACYQHPFPPLTNVVFSQCSWLGSCRLFFMFFIHFLHLLSPARIISGLRLLFEVWQFDKARGRAPPSDMLVQTEIKYCRTKNKNDRLQQPLTRLAKDWLFFDRLTRKGHVSARASNYRKKQPTGAYVPLSVSPDLPCSAASARLSLLELRLLSKLQMAFRKVYVIF</sequence>
<organism evidence="2 3">
    <name type="scientific">Protopolystoma xenopodis</name>
    <dbReference type="NCBI Taxonomy" id="117903"/>
    <lineage>
        <taxon>Eukaryota</taxon>
        <taxon>Metazoa</taxon>
        <taxon>Spiralia</taxon>
        <taxon>Lophotrochozoa</taxon>
        <taxon>Platyhelminthes</taxon>
        <taxon>Monogenea</taxon>
        <taxon>Polyopisthocotylea</taxon>
        <taxon>Polystomatidea</taxon>
        <taxon>Polystomatidae</taxon>
        <taxon>Protopolystoma</taxon>
    </lineage>
</organism>
<dbReference type="EMBL" id="CAAALY010088253">
    <property type="protein sequence ID" value="VEL27583.1"/>
    <property type="molecule type" value="Genomic_DNA"/>
</dbReference>
<accession>A0A448X446</accession>
<protein>
    <submittedName>
        <fullName evidence="2">Uncharacterized protein</fullName>
    </submittedName>
</protein>
<proteinExistence type="predicted"/>
<dbReference type="AlphaFoldDB" id="A0A448X446"/>
<dbReference type="Proteomes" id="UP000784294">
    <property type="component" value="Unassembled WGS sequence"/>
</dbReference>
<name>A0A448X446_9PLAT</name>
<evidence type="ECO:0000313" key="2">
    <source>
        <dbReference type="EMBL" id="VEL27583.1"/>
    </source>
</evidence>
<gene>
    <name evidence="2" type="ORF">PXEA_LOCUS21023</name>
</gene>
<evidence type="ECO:0000256" key="1">
    <source>
        <dbReference type="SAM" id="MobiDB-lite"/>
    </source>
</evidence>
<evidence type="ECO:0000313" key="3">
    <source>
        <dbReference type="Proteomes" id="UP000784294"/>
    </source>
</evidence>